<gene>
    <name evidence="1" type="ORF">VCS650_LOCUS5352</name>
</gene>
<comment type="caution">
    <text evidence="1">The sequence shown here is derived from an EMBL/GenBank/DDBJ whole genome shotgun (WGS) entry which is preliminary data.</text>
</comment>
<dbReference type="AlphaFoldDB" id="A0A813UI51"/>
<name>A0A813UI51_9BILA</name>
<dbReference type="OrthoDB" id="10046275at2759"/>
<dbReference type="Proteomes" id="UP000663891">
    <property type="component" value="Unassembled WGS sequence"/>
</dbReference>
<sequence>MNFKKAAVIILSLLTTGEHNHLLKSENLKVKQFRTILKERIVNERVPIQKIDDEEIVKAHFSSETLAPVPLVYKIQPRLNQARRNLTLTLPSSSSFDIPDGYESKNPGETSLICDKLISPKKRVLIFASPK</sequence>
<proteinExistence type="predicted"/>
<protein>
    <submittedName>
        <fullName evidence="1">Uncharacterized protein</fullName>
    </submittedName>
</protein>
<organism evidence="1 2">
    <name type="scientific">Adineta steineri</name>
    <dbReference type="NCBI Taxonomy" id="433720"/>
    <lineage>
        <taxon>Eukaryota</taxon>
        <taxon>Metazoa</taxon>
        <taxon>Spiralia</taxon>
        <taxon>Gnathifera</taxon>
        <taxon>Rotifera</taxon>
        <taxon>Eurotatoria</taxon>
        <taxon>Bdelloidea</taxon>
        <taxon>Adinetida</taxon>
        <taxon>Adinetidae</taxon>
        <taxon>Adineta</taxon>
    </lineage>
</organism>
<evidence type="ECO:0000313" key="1">
    <source>
        <dbReference type="EMBL" id="CAF0826282.1"/>
    </source>
</evidence>
<dbReference type="EMBL" id="CAJNON010000031">
    <property type="protein sequence ID" value="CAF0826282.1"/>
    <property type="molecule type" value="Genomic_DNA"/>
</dbReference>
<reference evidence="1" key="1">
    <citation type="submission" date="2021-02" db="EMBL/GenBank/DDBJ databases">
        <authorList>
            <person name="Nowell W R."/>
        </authorList>
    </citation>
    <scope>NUCLEOTIDE SEQUENCE</scope>
</reference>
<evidence type="ECO:0000313" key="2">
    <source>
        <dbReference type="Proteomes" id="UP000663891"/>
    </source>
</evidence>
<accession>A0A813UI51</accession>